<dbReference type="InterPro" id="IPR052164">
    <property type="entry name" value="Anthracycline_SecMetBiosynth"/>
</dbReference>
<dbReference type="PANTHER" id="PTHR33993:SF10">
    <property type="entry name" value="CONSERVED PROTEIN"/>
    <property type="match status" value="1"/>
</dbReference>
<keyword evidence="3" id="KW-1185">Reference proteome</keyword>
<accession>A0ABY6PLF4</accession>
<evidence type="ECO:0000259" key="1">
    <source>
        <dbReference type="PROSITE" id="PS51819"/>
    </source>
</evidence>
<dbReference type="Gene3D" id="3.10.180.10">
    <property type="entry name" value="2,3-Dihydroxybiphenyl 1,2-Dioxygenase, domain 1"/>
    <property type="match status" value="2"/>
</dbReference>
<dbReference type="PANTHER" id="PTHR33993">
    <property type="entry name" value="GLYOXALASE-RELATED"/>
    <property type="match status" value="1"/>
</dbReference>
<gene>
    <name evidence="2" type="ORF">NEH16_01890</name>
</gene>
<dbReference type="Pfam" id="PF18029">
    <property type="entry name" value="Glyoxalase_6"/>
    <property type="match status" value="1"/>
</dbReference>
<dbReference type="Proteomes" id="UP001164963">
    <property type="component" value="Chromosome"/>
</dbReference>
<protein>
    <submittedName>
        <fullName evidence="2">VOC family protein</fullName>
    </submittedName>
</protein>
<dbReference type="SUPFAM" id="SSF54593">
    <property type="entry name" value="Glyoxalase/Bleomycin resistance protein/Dihydroxybiphenyl dioxygenase"/>
    <property type="match status" value="2"/>
</dbReference>
<dbReference type="CDD" id="cd07247">
    <property type="entry name" value="SgaA_N_like"/>
    <property type="match status" value="1"/>
</dbReference>
<feature type="domain" description="VOC" evidence="1">
    <location>
        <begin position="13"/>
        <end position="123"/>
    </location>
</feature>
<evidence type="ECO:0000313" key="3">
    <source>
        <dbReference type="Proteomes" id="UP001164963"/>
    </source>
</evidence>
<dbReference type="InterPro" id="IPR029068">
    <property type="entry name" value="Glyas_Bleomycin-R_OHBP_Dase"/>
</dbReference>
<dbReference type="PROSITE" id="PS51819">
    <property type="entry name" value="VOC"/>
    <property type="match status" value="1"/>
</dbReference>
<reference evidence="2" key="1">
    <citation type="journal article" date="2022" name="Front. Microbiol.">
        <title>Mirubactin C rescues the lethal effect of cell wall biosynthesis mutations in Bacillus subtilis.</title>
        <authorList>
            <person name="Kepplinger B."/>
            <person name="Wen X."/>
            <person name="Tyler A.R."/>
            <person name="Kim B.Y."/>
            <person name="Brown J."/>
            <person name="Banks P."/>
            <person name="Dashti Y."/>
            <person name="Mackenzie E.S."/>
            <person name="Wills C."/>
            <person name="Kawai Y."/>
            <person name="Waldron K.J."/>
            <person name="Allenby N.E.E."/>
            <person name="Wu L.J."/>
            <person name="Hall M.J."/>
            <person name="Errington J."/>
        </authorList>
    </citation>
    <scope>NUCLEOTIDE SEQUENCE</scope>
    <source>
        <strain evidence="2">MDA8-470</strain>
    </source>
</reference>
<proteinExistence type="predicted"/>
<evidence type="ECO:0000313" key="2">
    <source>
        <dbReference type="EMBL" id="UZK53038.1"/>
    </source>
</evidence>
<dbReference type="InterPro" id="IPR037523">
    <property type="entry name" value="VOC_core"/>
</dbReference>
<dbReference type="RefSeq" id="WP_265538662.1">
    <property type="nucleotide sequence ID" value="NZ_CP098740.1"/>
</dbReference>
<sequence length="252" mass="26557">MPSLDWKTPVAGAPCWVSLTTHDLRAARTFYARVMGWEFHDSSLGDDFVLASAHDRPVAGIGCPGGGPPPAWIPYFAVAGADGTADRIRERGATLAVGPLPLGEGRAAIAADREGAVFGFWEGPAPVWADGPRAPARVDLQSHHAFEAAIFYAEVFGWAKPRSRCAVDYAEDRVLVRAGGHTVVTLRGGGVDNATDPRVRARWIVDFLVPDSERAAEAAVAAGGEATPVDGLPGTAFVLCDPEGALFTVSDR</sequence>
<dbReference type="EMBL" id="CP098740">
    <property type="protein sequence ID" value="UZK53038.1"/>
    <property type="molecule type" value="Genomic_DNA"/>
</dbReference>
<organism evidence="2 3">
    <name type="scientific">Streptomyces drozdowiczii</name>
    <dbReference type="NCBI Taxonomy" id="202862"/>
    <lineage>
        <taxon>Bacteria</taxon>
        <taxon>Bacillati</taxon>
        <taxon>Actinomycetota</taxon>
        <taxon>Actinomycetes</taxon>
        <taxon>Kitasatosporales</taxon>
        <taxon>Streptomycetaceae</taxon>
        <taxon>Streptomyces</taxon>
    </lineage>
</organism>
<dbReference type="InterPro" id="IPR041581">
    <property type="entry name" value="Glyoxalase_6"/>
</dbReference>
<name>A0ABY6PLF4_9ACTN</name>